<feature type="chain" id="PRO_5042111956" evidence="1">
    <location>
        <begin position="27"/>
        <end position="431"/>
    </location>
</feature>
<sequence length="431" mass="45136">MRRRGSFALATALGVATALSAGGAQASAEPAASPLAARTYYVDQSAGNDSAAGTSTGTAWKSLTKVASADLKPGDSVLFKRGQSWTGQLNLTRSGTESARITVGAYGSGARPVIKGHNDACVNLAGDYLRVTGLQVGVAQNAGRCSWAGVSVTGDHNQVVDNHVTGAAAGVFIAPEADSTEVTSNELVDNNHMSVNDEKPDNDSGAFGILLQGNNSTISWNLISGSIARSYDYGLDGAAIEIFYASHNYIHHNTSIDNESFTELGTWSDDPDGISTDNYFEYNAIYGDQTRGGLITRGAEDPNGPVFNTVFRNNSLRLGNAEAEGVVCYAGCTNEHLSMSQNIVYAAGKVGYADDTFTASDHNVFSGGQVQFRTGTGDTVADPRYVSATDLHLQAGSPAINRGVRQYWATDLDDKPTGVGGAVDAGAYERQ</sequence>
<dbReference type="EMBL" id="JAMTCK010000004">
    <property type="protein sequence ID" value="MCP2165038.1"/>
    <property type="molecule type" value="Genomic_DNA"/>
</dbReference>
<reference evidence="2" key="1">
    <citation type="submission" date="2022-06" db="EMBL/GenBank/DDBJ databases">
        <title>Genomic Encyclopedia of Archaeal and Bacterial Type Strains, Phase II (KMG-II): from individual species to whole genera.</title>
        <authorList>
            <person name="Goeker M."/>
        </authorList>
    </citation>
    <scope>NUCLEOTIDE SEQUENCE</scope>
    <source>
        <strain evidence="2">DSM 43935</strain>
    </source>
</reference>
<comment type="caution">
    <text evidence="2">The sequence shown here is derived from an EMBL/GenBank/DDBJ whole genome shotgun (WGS) entry which is preliminary data.</text>
</comment>
<name>A0AAE3KK42_9PSEU</name>
<keyword evidence="3" id="KW-1185">Reference proteome</keyword>
<dbReference type="SUPFAM" id="SSF51126">
    <property type="entry name" value="Pectin lyase-like"/>
    <property type="match status" value="1"/>
</dbReference>
<dbReference type="InterPro" id="IPR039513">
    <property type="entry name" value="PL-6"/>
</dbReference>
<evidence type="ECO:0000313" key="3">
    <source>
        <dbReference type="Proteomes" id="UP001206128"/>
    </source>
</evidence>
<gene>
    <name evidence="2" type="ORF">LX83_001887</name>
</gene>
<dbReference type="AlphaFoldDB" id="A0AAE3KK42"/>
<dbReference type="RefSeq" id="WP_253769475.1">
    <property type="nucleotide sequence ID" value="NZ_JAMTCK010000004.1"/>
</dbReference>
<feature type="signal peptide" evidence="1">
    <location>
        <begin position="1"/>
        <end position="26"/>
    </location>
</feature>
<evidence type="ECO:0000313" key="2">
    <source>
        <dbReference type="EMBL" id="MCP2165038.1"/>
    </source>
</evidence>
<dbReference type="InterPro" id="IPR059226">
    <property type="entry name" value="Choice_anch_Q_dom"/>
</dbReference>
<dbReference type="InterPro" id="IPR011050">
    <property type="entry name" value="Pectin_lyase_fold/virulence"/>
</dbReference>
<dbReference type="NCBIfam" id="NF041518">
    <property type="entry name" value="choice_anch_Q"/>
    <property type="match status" value="1"/>
</dbReference>
<proteinExistence type="predicted"/>
<dbReference type="Proteomes" id="UP001206128">
    <property type="component" value="Unassembled WGS sequence"/>
</dbReference>
<protein>
    <submittedName>
        <fullName evidence="2">Right handed beta helix region</fullName>
    </submittedName>
</protein>
<dbReference type="Gene3D" id="2.160.20.10">
    <property type="entry name" value="Single-stranded right-handed beta-helix, Pectin lyase-like"/>
    <property type="match status" value="1"/>
</dbReference>
<evidence type="ECO:0000256" key="1">
    <source>
        <dbReference type="SAM" id="SignalP"/>
    </source>
</evidence>
<dbReference type="InterPro" id="IPR012334">
    <property type="entry name" value="Pectin_lyas_fold"/>
</dbReference>
<organism evidence="2 3">
    <name type="scientific">Goodfellowiella coeruleoviolacea</name>
    <dbReference type="NCBI Taxonomy" id="334858"/>
    <lineage>
        <taxon>Bacteria</taxon>
        <taxon>Bacillati</taxon>
        <taxon>Actinomycetota</taxon>
        <taxon>Actinomycetes</taxon>
        <taxon>Pseudonocardiales</taxon>
        <taxon>Pseudonocardiaceae</taxon>
        <taxon>Goodfellowiella</taxon>
    </lineage>
</organism>
<keyword evidence="1" id="KW-0732">Signal</keyword>
<accession>A0AAE3KK42</accession>
<dbReference type="Pfam" id="PF14592">
    <property type="entry name" value="Chondroitinas_B"/>
    <property type="match status" value="1"/>
</dbReference>